<evidence type="ECO:0000313" key="3">
    <source>
        <dbReference type="WBParaSite" id="ASIM_0000700901-mRNA-1"/>
    </source>
</evidence>
<dbReference type="AlphaFoldDB" id="A0A0M3JH98"/>
<evidence type="ECO:0000313" key="2">
    <source>
        <dbReference type="Proteomes" id="UP000267096"/>
    </source>
</evidence>
<keyword evidence="2" id="KW-1185">Reference proteome</keyword>
<organism evidence="3">
    <name type="scientific">Anisakis simplex</name>
    <name type="common">Herring worm</name>
    <dbReference type="NCBI Taxonomy" id="6269"/>
    <lineage>
        <taxon>Eukaryota</taxon>
        <taxon>Metazoa</taxon>
        <taxon>Ecdysozoa</taxon>
        <taxon>Nematoda</taxon>
        <taxon>Chromadorea</taxon>
        <taxon>Rhabditida</taxon>
        <taxon>Spirurina</taxon>
        <taxon>Ascaridomorpha</taxon>
        <taxon>Ascaridoidea</taxon>
        <taxon>Anisakidae</taxon>
        <taxon>Anisakis</taxon>
        <taxon>Anisakis simplex complex</taxon>
    </lineage>
</organism>
<proteinExistence type="predicted"/>
<gene>
    <name evidence="1" type="ORF">ASIM_LOCUS6784</name>
</gene>
<name>A0A0M3JH98_ANISI</name>
<reference evidence="1 2" key="2">
    <citation type="submission" date="2018-11" db="EMBL/GenBank/DDBJ databases">
        <authorList>
            <consortium name="Pathogen Informatics"/>
        </authorList>
    </citation>
    <scope>NUCLEOTIDE SEQUENCE [LARGE SCALE GENOMIC DNA]</scope>
</reference>
<dbReference type="WBParaSite" id="ASIM_0000700901-mRNA-1">
    <property type="protein sequence ID" value="ASIM_0000700901-mRNA-1"/>
    <property type="gene ID" value="ASIM_0000700901"/>
</dbReference>
<reference evidence="3" key="1">
    <citation type="submission" date="2017-02" db="UniProtKB">
        <authorList>
            <consortium name="WormBaseParasite"/>
        </authorList>
    </citation>
    <scope>IDENTIFICATION</scope>
</reference>
<evidence type="ECO:0000313" key="1">
    <source>
        <dbReference type="EMBL" id="VDK27799.1"/>
    </source>
</evidence>
<protein>
    <submittedName>
        <fullName evidence="3">Secreted protein</fullName>
    </submittedName>
</protein>
<accession>A0A0M3JH98</accession>
<sequence length="68" mass="8032">MKGAANGTLLCISVSIQQETRNRVHRNSYMSRFLKRGCQHPWEHKMACQDWERGQGERGCETEYDEMR</sequence>
<dbReference type="EMBL" id="UYRR01015297">
    <property type="protein sequence ID" value="VDK27799.1"/>
    <property type="molecule type" value="Genomic_DNA"/>
</dbReference>
<dbReference type="Proteomes" id="UP000267096">
    <property type="component" value="Unassembled WGS sequence"/>
</dbReference>